<evidence type="ECO:0000313" key="3">
    <source>
        <dbReference type="Proteomes" id="UP000077671"/>
    </source>
</evidence>
<protein>
    <submittedName>
        <fullName evidence="2">Uncharacterized protein</fullName>
    </submittedName>
</protein>
<reference evidence="2" key="1">
    <citation type="submission" date="2016-04" db="EMBL/GenBank/DDBJ databases">
        <authorList>
            <person name="Nguyen H.D."/>
            <person name="Kesanakurti P."/>
            <person name="Cullis J."/>
            <person name="Levesque C.A."/>
            <person name="Hambleton S."/>
        </authorList>
    </citation>
    <scope>NUCLEOTIDE SEQUENCE</scope>
    <source>
        <strain evidence="2">DAOMC 238032</strain>
    </source>
</reference>
<feature type="compositionally biased region" description="Basic and acidic residues" evidence="1">
    <location>
        <begin position="72"/>
        <end position="96"/>
    </location>
</feature>
<feature type="region of interest" description="Disordered" evidence="1">
    <location>
        <begin position="31"/>
        <end position="139"/>
    </location>
</feature>
<evidence type="ECO:0000256" key="1">
    <source>
        <dbReference type="SAM" id="MobiDB-lite"/>
    </source>
</evidence>
<sequence length="139" mass="15485">MELIPKLSLFFCAMPIDTRLIASGPLVRDSSSLYLGPGSGDVGSDYENSPRYGDAMHRGDIYNADMKAYGNSHEKDELHDQEKRREGREGREERGQKATARTMAKGPTLPTKRSKPPKTITLTRLLWPPKRAQPATTPT</sequence>
<accession>A0A177U1T0</accession>
<proteinExistence type="predicted"/>
<comment type="caution">
    <text evidence="2">The sequence shown here is derived from an EMBL/GenBank/DDBJ whole genome shotgun (WGS) entry which is preliminary data.</text>
</comment>
<gene>
    <name evidence="2" type="ORF">A4X03_0g7106</name>
</gene>
<evidence type="ECO:0000313" key="2">
    <source>
        <dbReference type="EMBL" id="KAE8247229.1"/>
    </source>
</evidence>
<reference evidence="2" key="2">
    <citation type="journal article" date="2019" name="IMA Fungus">
        <title>Genome sequencing and comparison of five Tilletia species to identify candidate genes for the detection of regulated species infecting wheat.</title>
        <authorList>
            <person name="Nguyen H.D.T."/>
            <person name="Sultana T."/>
            <person name="Kesanakurti P."/>
            <person name="Hambleton S."/>
        </authorList>
    </citation>
    <scope>NUCLEOTIDE SEQUENCE</scope>
    <source>
        <strain evidence="2">DAOMC 238032</strain>
    </source>
</reference>
<organism evidence="2 3">
    <name type="scientific">Tilletia caries</name>
    <name type="common">wheat bunt fungus</name>
    <dbReference type="NCBI Taxonomy" id="13290"/>
    <lineage>
        <taxon>Eukaryota</taxon>
        <taxon>Fungi</taxon>
        <taxon>Dikarya</taxon>
        <taxon>Basidiomycota</taxon>
        <taxon>Ustilaginomycotina</taxon>
        <taxon>Exobasidiomycetes</taxon>
        <taxon>Tilletiales</taxon>
        <taxon>Tilletiaceae</taxon>
        <taxon>Tilletia</taxon>
    </lineage>
</organism>
<dbReference type="AlphaFoldDB" id="A0A177U1T0"/>
<dbReference type="Proteomes" id="UP000077671">
    <property type="component" value="Unassembled WGS sequence"/>
</dbReference>
<name>A0A177U1T0_9BASI</name>
<dbReference type="EMBL" id="LWDD02001566">
    <property type="protein sequence ID" value="KAE8247229.1"/>
    <property type="molecule type" value="Genomic_DNA"/>
</dbReference>